<evidence type="ECO:0000256" key="1">
    <source>
        <dbReference type="SAM" id="MobiDB-lite"/>
    </source>
</evidence>
<reference evidence="2 3" key="1">
    <citation type="journal article" date="2018" name="Sci. Rep.">
        <title>Genome sequence of the cauliflower mushroom Sparassis crispa (Hanabiratake) and its association with beneficial usage.</title>
        <authorList>
            <person name="Kiyama R."/>
            <person name="Furutani Y."/>
            <person name="Kawaguchi K."/>
            <person name="Nakanishi T."/>
        </authorList>
    </citation>
    <scope>NUCLEOTIDE SEQUENCE [LARGE SCALE GENOMIC DNA]</scope>
</reference>
<protein>
    <submittedName>
        <fullName evidence="2">Uncharacterized protein</fullName>
    </submittedName>
</protein>
<feature type="compositionally biased region" description="Polar residues" evidence="1">
    <location>
        <begin position="66"/>
        <end position="86"/>
    </location>
</feature>
<dbReference type="OrthoDB" id="2752979at2759"/>
<comment type="caution">
    <text evidence="2">The sequence shown here is derived from an EMBL/GenBank/DDBJ whole genome shotgun (WGS) entry which is preliminary data.</text>
</comment>
<dbReference type="RefSeq" id="XP_027610075.1">
    <property type="nucleotide sequence ID" value="XM_027754274.1"/>
</dbReference>
<dbReference type="Proteomes" id="UP000287166">
    <property type="component" value="Unassembled WGS sequence"/>
</dbReference>
<organism evidence="2 3">
    <name type="scientific">Sparassis crispa</name>
    <dbReference type="NCBI Taxonomy" id="139825"/>
    <lineage>
        <taxon>Eukaryota</taxon>
        <taxon>Fungi</taxon>
        <taxon>Dikarya</taxon>
        <taxon>Basidiomycota</taxon>
        <taxon>Agaricomycotina</taxon>
        <taxon>Agaricomycetes</taxon>
        <taxon>Polyporales</taxon>
        <taxon>Sparassidaceae</taxon>
        <taxon>Sparassis</taxon>
    </lineage>
</organism>
<keyword evidence="3" id="KW-1185">Reference proteome</keyword>
<feature type="compositionally biased region" description="Basic and acidic residues" evidence="1">
    <location>
        <begin position="55"/>
        <end position="65"/>
    </location>
</feature>
<feature type="compositionally biased region" description="Polar residues" evidence="1">
    <location>
        <begin position="26"/>
        <end position="45"/>
    </location>
</feature>
<dbReference type="AlphaFoldDB" id="A0A401GAH5"/>
<dbReference type="InParanoid" id="A0A401GAH5"/>
<dbReference type="EMBL" id="BFAD01000002">
    <property type="protein sequence ID" value="GBE79162.1"/>
    <property type="molecule type" value="Genomic_DNA"/>
</dbReference>
<name>A0A401GAH5_9APHY</name>
<feature type="region of interest" description="Disordered" evidence="1">
    <location>
        <begin position="1"/>
        <end position="95"/>
    </location>
</feature>
<accession>A0A401GAH5</accession>
<sequence length="177" mass="19344">MHEEGHTPENNFRRKASLPADVQNPVKGSSTQSTASNTLASSLVRSSRIRRPSLKLRDGDPDHGQSTESLASNTSPSPGCSSCSRHPSSPTITSTSSDVRSLLDFLRSVCPLLMSAAGSMVEAGIKDEMCFRALAEWPARERDTLLLDEVRLTPFQLSLVRVVLGKMRKHENVIEID</sequence>
<gene>
    <name evidence="2" type="ORF">SCP_0203590</name>
</gene>
<dbReference type="GeneID" id="38776079"/>
<proteinExistence type="predicted"/>
<evidence type="ECO:0000313" key="3">
    <source>
        <dbReference type="Proteomes" id="UP000287166"/>
    </source>
</evidence>
<evidence type="ECO:0000313" key="2">
    <source>
        <dbReference type="EMBL" id="GBE79162.1"/>
    </source>
</evidence>